<dbReference type="Pfam" id="PF13977">
    <property type="entry name" value="TetR_C_6"/>
    <property type="match status" value="1"/>
</dbReference>
<dbReference type="InterPro" id="IPR039538">
    <property type="entry name" value="BetI_C"/>
</dbReference>
<reference evidence="7 8" key="1">
    <citation type="submission" date="2014-10" db="EMBL/GenBank/DDBJ databases">
        <title>Genome sequence of Micropolyspora internatus JCM3315.</title>
        <authorList>
            <person name="Shin S.-K."/>
            <person name="Yi H."/>
        </authorList>
    </citation>
    <scope>NUCLEOTIDE SEQUENCE [LARGE SCALE GENOMIC DNA]</scope>
    <source>
        <strain evidence="7 8">JCM 3315</strain>
    </source>
</reference>
<evidence type="ECO:0000256" key="5">
    <source>
        <dbReference type="PROSITE-ProRule" id="PRU00335"/>
    </source>
</evidence>
<dbReference type="InterPro" id="IPR036271">
    <property type="entry name" value="Tet_transcr_reg_TetR-rel_C_sf"/>
</dbReference>
<comment type="caution">
    <text evidence="7">The sequence shown here is derived from an EMBL/GenBank/DDBJ whole genome shotgun (WGS) entry which is preliminary data.</text>
</comment>
<feature type="DNA-binding region" description="H-T-H motif" evidence="5">
    <location>
        <begin position="39"/>
        <end position="58"/>
    </location>
</feature>
<dbReference type="AlphaFoldDB" id="A0A837D5Y1"/>
<dbReference type="PROSITE" id="PS50977">
    <property type="entry name" value="HTH_TETR_2"/>
    <property type="match status" value="1"/>
</dbReference>
<dbReference type="GO" id="GO:0003700">
    <property type="term" value="F:DNA-binding transcription factor activity"/>
    <property type="evidence" value="ECO:0007669"/>
    <property type="project" value="TreeGrafter"/>
</dbReference>
<keyword evidence="3 5" id="KW-0238">DNA-binding</keyword>
<sequence>MRRNGSGVRGPGVAHEQRRRDILEAVFTIVDTEGTDQVSIRRVADTAGVSLGRVQHYFPTKDALLAEAFAAINDQGADRVRERLLQEGNTATPARVLHVVLTELIPDTDAERRLVRIAQAFEAYAHTRPELKERLTRDYRELASLLMRLLRDCVYSQADAGGDPSEFHADAYELLALATGLAALVTTENLDARRAFDIIAARLEGMLETHRRRRP</sequence>
<dbReference type="InterPro" id="IPR050109">
    <property type="entry name" value="HTH-type_TetR-like_transc_reg"/>
</dbReference>
<evidence type="ECO:0000259" key="6">
    <source>
        <dbReference type="PROSITE" id="PS50977"/>
    </source>
</evidence>
<proteinExistence type="predicted"/>
<dbReference type="RefSeq" id="WP_052136435.1">
    <property type="nucleotide sequence ID" value="NZ_FOWS01000001.1"/>
</dbReference>
<accession>A0A837D5Y1</accession>
<evidence type="ECO:0000256" key="3">
    <source>
        <dbReference type="ARBA" id="ARBA00023125"/>
    </source>
</evidence>
<evidence type="ECO:0000256" key="4">
    <source>
        <dbReference type="ARBA" id="ARBA00023163"/>
    </source>
</evidence>
<keyword evidence="4" id="KW-0804">Transcription</keyword>
<dbReference type="GO" id="GO:0000976">
    <property type="term" value="F:transcription cis-regulatory region binding"/>
    <property type="evidence" value="ECO:0007669"/>
    <property type="project" value="TreeGrafter"/>
</dbReference>
<protein>
    <recommendedName>
        <fullName evidence="6">HTH tetR-type domain-containing protein</fullName>
    </recommendedName>
</protein>
<evidence type="ECO:0000256" key="2">
    <source>
        <dbReference type="ARBA" id="ARBA00023015"/>
    </source>
</evidence>
<dbReference type="SUPFAM" id="SSF46689">
    <property type="entry name" value="Homeodomain-like"/>
    <property type="match status" value="1"/>
</dbReference>
<dbReference type="InterPro" id="IPR009057">
    <property type="entry name" value="Homeodomain-like_sf"/>
</dbReference>
<keyword evidence="2" id="KW-0805">Transcription regulation</keyword>
<organism evidence="7 8">
    <name type="scientific">Saccharomonospora viridis</name>
    <dbReference type="NCBI Taxonomy" id="1852"/>
    <lineage>
        <taxon>Bacteria</taxon>
        <taxon>Bacillati</taxon>
        <taxon>Actinomycetota</taxon>
        <taxon>Actinomycetes</taxon>
        <taxon>Pseudonocardiales</taxon>
        <taxon>Pseudonocardiaceae</taxon>
        <taxon>Saccharomonospora</taxon>
    </lineage>
</organism>
<gene>
    <name evidence="7" type="ORF">MINT15_33750</name>
</gene>
<evidence type="ECO:0000256" key="1">
    <source>
        <dbReference type="ARBA" id="ARBA00022491"/>
    </source>
</evidence>
<dbReference type="OrthoDB" id="9816296at2"/>
<feature type="domain" description="HTH tetR-type" evidence="6">
    <location>
        <begin position="16"/>
        <end position="76"/>
    </location>
</feature>
<dbReference type="Gene3D" id="1.10.357.10">
    <property type="entry name" value="Tetracycline Repressor, domain 2"/>
    <property type="match status" value="1"/>
</dbReference>
<evidence type="ECO:0000313" key="8">
    <source>
        <dbReference type="Proteomes" id="UP000030848"/>
    </source>
</evidence>
<dbReference type="InterPro" id="IPR001647">
    <property type="entry name" value="HTH_TetR"/>
</dbReference>
<keyword evidence="1" id="KW-0678">Repressor</keyword>
<dbReference type="SUPFAM" id="SSF48498">
    <property type="entry name" value="Tetracyclin repressor-like, C-terminal domain"/>
    <property type="match status" value="1"/>
</dbReference>
<dbReference type="PANTHER" id="PTHR30055">
    <property type="entry name" value="HTH-TYPE TRANSCRIPTIONAL REGULATOR RUTR"/>
    <property type="match status" value="1"/>
</dbReference>
<evidence type="ECO:0000313" key="7">
    <source>
        <dbReference type="EMBL" id="KHF43173.1"/>
    </source>
</evidence>
<dbReference type="PANTHER" id="PTHR30055:SF226">
    <property type="entry name" value="HTH-TYPE TRANSCRIPTIONAL REGULATOR PKSA"/>
    <property type="match status" value="1"/>
</dbReference>
<name>A0A837D5Y1_9PSEU</name>
<dbReference type="Pfam" id="PF00440">
    <property type="entry name" value="TetR_N"/>
    <property type="match status" value="1"/>
</dbReference>
<dbReference type="EMBL" id="JRZE01000006">
    <property type="protein sequence ID" value="KHF43173.1"/>
    <property type="molecule type" value="Genomic_DNA"/>
</dbReference>
<dbReference type="Proteomes" id="UP000030848">
    <property type="component" value="Unassembled WGS sequence"/>
</dbReference>